<dbReference type="AlphaFoldDB" id="A0A1G1YUY2"/>
<comment type="similarity">
    <text evidence="8">Belongs to the tRNA nucleotidyltransferase/poly(A) polymerase family.</text>
</comment>
<comment type="cofactor">
    <cofactor evidence="1">
        <name>Mg(2+)</name>
        <dbReference type="ChEBI" id="CHEBI:18420"/>
    </cofactor>
</comment>
<evidence type="ECO:0000259" key="9">
    <source>
        <dbReference type="Pfam" id="PF01743"/>
    </source>
</evidence>
<dbReference type="EMBL" id="MHIS01000021">
    <property type="protein sequence ID" value="OGY56124.1"/>
    <property type="molecule type" value="Genomic_DNA"/>
</dbReference>
<feature type="domain" description="tRNA nucleotidyltransferase/poly(A) polymerase RNA and SrmB- binding" evidence="11">
    <location>
        <begin position="174"/>
        <end position="234"/>
    </location>
</feature>
<evidence type="ECO:0000256" key="4">
    <source>
        <dbReference type="ARBA" id="ARBA00022695"/>
    </source>
</evidence>
<proteinExistence type="inferred from homology"/>
<dbReference type="CDD" id="cd05398">
    <property type="entry name" value="NT_ClassII-CCAase"/>
    <property type="match status" value="1"/>
</dbReference>
<evidence type="ECO:0008006" key="14">
    <source>
        <dbReference type="Google" id="ProtNLM"/>
    </source>
</evidence>
<evidence type="ECO:0000256" key="6">
    <source>
        <dbReference type="ARBA" id="ARBA00022741"/>
    </source>
</evidence>
<evidence type="ECO:0000256" key="2">
    <source>
        <dbReference type="ARBA" id="ARBA00022679"/>
    </source>
</evidence>
<dbReference type="InterPro" id="IPR002646">
    <property type="entry name" value="PolA_pol_head_dom"/>
</dbReference>
<dbReference type="GO" id="GO:0008033">
    <property type="term" value="P:tRNA processing"/>
    <property type="evidence" value="ECO:0007669"/>
    <property type="project" value="UniProtKB-KW"/>
</dbReference>
<evidence type="ECO:0000313" key="13">
    <source>
        <dbReference type="Proteomes" id="UP000178179"/>
    </source>
</evidence>
<keyword evidence="8" id="KW-0694">RNA-binding</keyword>
<sequence length="496" mass="56556">MDIPKEIQNISQKLADAGYKAYLVGGCTRDLLLGKAPNDWDIATDAKPEEIQGLFKDAFYENEFGTVGVKSGSEDPTLKVVEVTTFRKEGRYTDKRHPDEVVFAKTIEDDLSRRDFTINAIAIDLVESEEPIDPFGGRDDLSKKIIKAVGNPKERFGEDALRLMRAVRLSAQLGFQIEERTLEAIKKEVKSIGNIALERVRDEFSKLLMSDGAMDGVRVLQKTGLLDQIIPELSEGIGVEQNKHHIYDVFEHNVHSLEYAVGKNFPLDLRLASLLHDVGKVGTREWRNNPRGEKMKGGKKGDWTFYQHQYLGEKLSRDILNRLRYPKEVIKRVALLIREHMFVYDPEMVTEKGVRRLVRRVGEENVDALIKVREADRIGSGVPKAQPYRLRHLQAMIEKAKKEPVGVGQLKVDGNLLIKELKMEPGPRMGEILVILLEEVIDDPKRNTKKYLMDRAKELNALSDVQLDVFSKRAREAAKEEQKRLDDAIKEKYFVK</sequence>
<dbReference type="InterPro" id="IPR043519">
    <property type="entry name" value="NT_sf"/>
</dbReference>
<protein>
    <recommendedName>
        <fullName evidence="14">HD domain-containing protein</fullName>
    </recommendedName>
</protein>
<dbReference type="PANTHER" id="PTHR46173">
    <property type="entry name" value="CCA TRNA NUCLEOTIDYLTRANSFERASE 1, MITOCHONDRIAL"/>
    <property type="match status" value="1"/>
</dbReference>
<dbReference type="SUPFAM" id="SSF81891">
    <property type="entry name" value="Poly A polymerase C-terminal region-like"/>
    <property type="match status" value="1"/>
</dbReference>
<evidence type="ECO:0000256" key="1">
    <source>
        <dbReference type="ARBA" id="ARBA00001946"/>
    </source>
</evidence>
<keyword evidence="7" id="KW-0460">Magnesium</keyword>
<dbReference type="GO" id="GO:0016779">
    <property type="term" value="F:nucleotidyltransferase activity"/>
    <property type="evidence" value="ECO:0007669"/>
    <property type="project" value="UniProtKB-KW"/>
</dbReference>
<keyword evidence="5" id="KW-0479">Metal-binding</keyword>
<dbReference type="GO" id="GO:0000166">
    <property type="term" value="F:nucleotide binding"/>
    <property type="evidence" value="ECO:0007669"/>
    <property type="project" value="UniProtKB-KW"/>
</dbReference>
<name>A0A1G1YUY2_9BACT</name>
<keyword evidence="6" id="KW-0547">Nucleotide-binding</keyword>
<organism evidence="12 13">
    <name type="scientific">Candidatus Colwellbacteria bacterium GWA2_46_10</name>
    <dbReference type="NCBI Taxonomy" id="1797684"/>
    <lineage>
        <taxon>Bacteria</taxon>
        <taxon>Candidatus Colwelliibacteriota</taxon>
    </lineage>
</organism>
<dbReference type="Pfam" id="PF01966">
    <property type="entry name" value="HD"/>
    <property type="match status" value="1"/>
</dbReference>
<keyword evidence="2 8" id="KW-0808">Transferase</keyword>
<dbReference type="Pfam" id="PF12627">
    <property type="entry name" value="PolyA_pol_RNAbd"/>
    <property type="match status" value="1"/>
</dbReference>
<dbReference type="Pfam" id="PF01743">
    <property type="entry name" value="PolyA_pol"/>
    <property type="match status" value="1"/>
</dbReference>
<comment type="caution">
    <text evidence="12">The sequence shown here is derived from an EMBL/GenBank/DDBJ whole genome shotgun (WGS) entry which is preliminary data.</text>
</comment>
<dbReference type="GO" id="GO:0046872">
    <property type="term" value="F:metal ion binding"/>
    <property type="evidence" value="ECO:0007669"/>
    <property type="project" value="UniProtKB-KW"/>
</dbReference>
<evidence type="ECO:0000256" key="8">
    <source>
        <dbReference type="RuleBase" id="RU003953"/>
    </source>
</evidence>
<dbReference type="GO" id="GO:0000049">
    <property type="term" value="F:tRNA binding"/>
    <property type="evidence" value="ECO:0007669"/>
    <property type="project" value="TreeGrafter"/>
</dbReference>
<dbReference type="InterPro" id="IPR032828">
    <property type="entry name" value="PolyA_RNA-bd"/>
</dbReference>
<dbReference type="Gene3D" id="3.30.460.10">
    <property type="entry name" value="Beta Polymerase, domain 2"/>
    <property type="match status" value="1"/>
</dbReference>
<evidence type="ECO:0000259" key="10">
    <source>
        <dbReference type="Pfam" id="PF01966"/>
    </source>
</evidence>
<reference evidence="12 13" key="1">
    <citation type="journal article" date="2016" name="Nat. Commun.">
        <title>Thousands of microbial genomes shed light on interconnected biogeochemical processes in an aquifer system.</title>
        <authorList>
            <person name="Anantharaman K."/>
            <person name="Brown C.T."/>
            <person name="Hug L.A."/>
            <person name="Sharon I."/>
            <person name="Castelle C.J."/>
            <person name="Probst A.J."/>
            <person name="Thomas B.C."/>
            <person name="Singh A."/>
            <person name="Wilkins M.J."/>
            <person name="Karaoz U."/>
            <person name="Brodie E.L."/>
            <person name="Williams K.H."/>
            <person name="Hubbard S.S."/>
            <person name="Banfield J.F."/>
        </authorList>
    </citation>
    <scope>NUCLEOTIDE SEQUENCE [LARGE SCALE GENOMIC DNA]</scope>
</reference>
<feature type="domain" description="Poly A polymerase head" evidence="9">
    <location>
        <begin position="21"/>
        <end position="146"/>
    </location>
</feature>
<dbReference type="InterPro" id="IPR003607">
    <property type="entry name" value="HD/PDEase_dom"/>
</dbReference>
<dbReference type="CDD" id="cd00077">
    <property type="entry name" value="HDc"/>
    <property type="match status" value="1"/>
</dbReference>
<evidence type="ECO:0000313" key="12">
    <source>
        <dbReference type="EMBL" id="OGY56124.1"/>
    </source>
</evidence>
<dbReference type="SUPFAM" id="SSF81301">
    <property type="entry name" value="Nucleotidyltransferase"/>
    <property type="match status" value="1"/>
</dbReference>
<feature type="domain" description="HD" evidence="10">
    <location>
        <begin position="264"/>
        <end position="378"/>
    </location>
</feature>
<gene>
    <name evidence="12" type="ORF">A2119_02855</name>
</gene>
<dbReference type="InterPro" id="IPR006674">
    <property type="entry name" value="HD_domain"/>
</dbReference>
<evidence type="ECO:0000256" key="3">
    <source>
        <dbReference type="ARBA" id="ARBA00022694"/>
    </source>
</evidence>
<evidence type="ECO:0000256" key="7">
    <source>
        <dbReference type="ARBA" id="ARBA00022842"/>
    </source>
</evidence>
<accession>A0A1G1YUY2</accession>
<dbReference type="Gene3D" id="1.10.3090.10">
    <property type="entry name" value="cca-adding enzyme, domain 2"/>
    <property type="match status" value="1"/>
</dbReference>
<dbReference type="Gene3D" id="1.10.246.80">
    <property type="match status" value="1"/>
</dbReference>
<dbReference type="PANTHER" id="PTHR46173:SF1">
    <property type="entry name" value="CCA TRNA NUCLEOTIDYLTRANSFERASE 1, MITOCHONDRIAL"/>
    <property type="match status" value="1"/>
</dbReference>
<dbReference type="InterPro" id="IPR050264">
    <property type="entry name" value="Bact_CCA-adding_enz_type3_sf"/>
</dbReference>
<keyword evidence="3" id="KW-0819">tRNA processing</keyword>
<keyword evidence="4" id="KW-0548">Nucleotidyltransferase</keyword>
<evidence type="ECO:0000256" key="5">
    <source>
        <dbReference type="ARBA" id="ARBA00022723"/>
    </source>
</evidence>
<evidence type="ECO:0000259" key="11">
    <source>
        <dbReference type="Pfam" id="PF12627"/>
    </source>
</evidence>
<dbReference type="Proteomes" id="UP000178179">
    <property type="component" value="Unassembled WGS sequence"/>
</dbReference>